<sequence length="762" mass="84724">MEYECVSSIHLTLLTNTDRKLLLQIYRSEERRKKKGEGPNSELNGVFVQHGSSPKSAHGCLKQGCQDVREGPVPAHPIRQLLPASRPSTNNLLWEETVKLTAISLYKQHENIAHATEPVQCLTGLAADTSYVNAKATRQILRDSLNGPFPAPSHRCHHKPKRCLPIQPCGNLSSFPLLFHPGAKGSQIIMDMSQRAVKRQASFCNAITFSNRPIAVYEQVRLKITEKQCCWSGALRLGFTSKDPSRINPDTLPKYACPDLVSQSGFWAKALPEELSDEGNIISFWVDKKGRVFYRINDSSPMLFFSGVHVSEPLWALIDVYGLTRGVQLLDSEMVPLDCLRPRSFAATHRASIQRNSDDHGLSFSLCDLSLQPQEHLEEDDEEEERLQPSCHVPQNSQNSQQCSLLPSHLDTDLHFHSVHGIHVNVLDKHTVARMDHYSDERTLVFSSRPVRCSETLFVKVKAGVTRVGSLSYGVTSCDPATLRPSDLPSNPESLVDRKEFWAVCWTTVPLHSGDILGFVVNADGEVMMSHNSISAGMQLCVDNSRPLWMFFGLHNTITQLRIIGSSPHPELRGPSAPSSPSCTPNSPTMLCSGHSESNLNIPLNINLNSSFNSSYHTAFCSSTGGQLKILSRPIGAHRRVLDAALRHHNQFMSLSKPFKDFEKTNTVCVCNLAQCKECVCLLRACKKACKSRTRTGCMSCFSAATPTISGCPVILMDAAIGKSHPNKHWWAVEYFENAERAHKHDKSTSSSLRENPLNYML</sequence>
<protein>
    <submittedName>
        <fullName evidence="7">E3 ubiquitin-protein ligase NEURL1</fullName>
    </submittedName>
</protein>
<dbReference type="InterPro" id="IPR043136">
    <property type="entry name" value="B30.2/SPRY_sf"/>
</dbReference>
<keyword evidence="4" id="KW-0862">Zinc</keyword>
<dbReference type="Proteomes" id="UP000503349">
    <property type="component" value="Chromosome 1"/>
</dbReference>
<feature type="region of interest" description="Disordered" evidence="5">
    <location>
        <begin position="567"/>
        <end position="587"/>
    </location>
</feature>
<evidence type="ECO:0000313" key="7">
    <source>
        <dbReference type="EMBL" id="KAF3708144.1"/>
    </source>
</evidence>
<evidence type="ECO:0000256" key="1">
    <source>
        <dbReference type="ARBA" id="ARBA00022723"/>
    </source>
</evidence>
<evidence type="ECO:0000256" key="4">
    <source>
        <dbReference type="ARBA" id="ARBA00022833"/>
    </source>
</evidence>
<dbReference type="GO" id="GO:0014069">
    <property type="term" value="C:postsynaptic density"/>
    <property type="evidence" value="ECO:0007669"/>
    <property type="project" value="TreeGrafter"/>
</dbReference>
<keyword evidence="1" id="KW-0479">Metal-binding</keyword>
<dbReference type="Gene3D" id="2.60.120.920">
    <property type="match status" value="2"/>
</dbReference>
<dbReference type="EMBL" id="CM015712">
    <property type="protein sequence ID" value="KAF3708144.1"/>
    <property type="molecule type" value="Genomic_DNA"/>
</dbReference>
<dbReference type="GO" id="GO:0045746">
    <property type="term" value="P:negative regulation of Notch signaling pathway"/>
    <property type="evidence" value="ECO:0007669"/>
    <property type="project" value="TreeGrafter"/>
</dbReference>
<evidence type="ECO:0000256" key="5">
    <source>
        <dbReference type="SAM" id="MobiDB-lite"/>
    </source>
</evidence>
<dbReference type="PROSITE" id="PS51065">
    <property type="entry name" value="NHR"/>
    <property type="match status" value="2"/>
</dbReference>
<evidence type="ECO:0000256" key="3">
    <source>
        <dbReference type="ARBA" id="ARBA00022771"/>
    </source>
</evidence>
<proteinExistence type="predicted"/>
<keyword evidence="3" id="KW-0863">Zinc-finger</keyword>
<keyword evidence="2" id="KW-0677">Repeat</keyword>
<dbReference type="GO" id="GO:0005886">
    <property type="term" value="C:plasma membrane"/>
    <property type="evidence" value="ECO:0007669"/>
    <property type="project" value="TreeGrafter"/>
</dbReference>
<dbReference type="Pfam" id="PF07177">
    <property type="entry name" value="Neuralized"/>
    <property type="match status" value="2"/>
</dbReference>
<dbReference type="InterPro" id="IPR037962">
    <property type="entry name" value="Neuralized"/>
</dbReference>
<name>A0A6G1R073_CHAAH</name>
<evidence type="ECO:0000259" key="6">
    <source>
        <dbReference type="PROSITE" id="PS51065"/>
    </source>
</evidence>
<evidence type="ECO:0000256" key="2">
    <source>
        <dbReference type="ARBA" id="ARBA00022737"/>
    </source>
</evidence>
<dbReference type="PANTHER" id="PTHR12429:SF13">
    <property type="entry name" value="E3 UBIQUITIN-PROTEIN LIGASE NEURL1"/>
    <property type="match status" value="1"/>
</dbReference>
<dbReference type="GO" id="GO:0061630">
    <property type="term" value="F:ubiquitin protein ligase activity"/>
    <property type="evidence" value="ECO:0007669"/>
    <property type="project" value="TreeGrafter"/>
</dbReference>
<dbReference type="FunFam" id="2.60.120.920:FF:000005">
    <property type="entry name" value="Putative E3 ubiquitin-protein ligase NEURL1B"/>
    <property type="match status" value="1"/>
</dbReference>
<feature type="domain" description="NHR" evidence="6">
    <location>
        <begin position="176"/>
        <end position="332"/>
    </location>
</feature>
<feature type="compositionally biased region" description="Low complexity" evidence="5">
    <location>
        <begin position="575"/>
        <end position="587"/>
    </location>
</feature>
<accession>A0A6G1R073</accession>
<dbReference type="SMART" id="SM00588">
    <property type="entry name" value="NEUZ"/>
    <property type="match status" value="2"/>
</dbReference>
<dbReference type="AlphaFoldDB" id="A0A6G1R073"/>
<dbReference type="InterPro" id="IPR006573">
    <property type="entry name" value="NHR_dom"/>
</dbReference>
<evidence type="ECO:0000313" key="8">
    <source>
        <dbReference type="Proteomes" id="UP000503349"/>
    </source>
</evidence>
<feature type="domain" description="NHR" evidence="6">
    <location>
        <begin position="413"/>
        <end position="566"/>
    </location>
</feature>
<reference evidence="8" key="2">
    <citation type="submission" date="2019-02" db="EMBL/GenBank/DDBJ databases">
        <title>Opniocepnalus argus Var Kimnra genome.</title>
        <authorList>
            <person name="Zhou C."/>
            <person name="Xiao S."/>
        </authorList>
    </citation>
    <scope>NUCLEOTIDE SEQUENCE [LARGE SCALE GENOMIC DNA]</scope>
</reference>
<feature type="region of interest" description="Disordered" evidence="5">
    <location>
        <begin position="375"/>
        <end position="399"/>
    </location>
</feature>
<gene>
    <name evidence="7" type="ORF">EXN66_Car001317</name>
</gene>
<dbReference type="FunFam" id="2.60.120.920:FF:000022">
    <property type="entry name" value="E3 ubiquitin-protein ligase NEURL1 isoform X2"/>
    <property type="match status" value="1"/>
</dbReference>
<dbReference type="GO" id="GO:0008270">
    <property type="term" value="F:zinc ion binding"/>
    <property type="evidence" value="ECO:0007669"/>
    <property type="project" value="UniProtKB-KW"/>
</dbReference>
<organism evidence="7 8">
    <name type="scientific">Channa argus</name>
    <name type="common">Northern snakehead</name>
    <name type="synonym">Ophicephalus argus</name>
    <dbReference type="NCBI Taxonomy" id="215402"/>
    <lineage>
        <taxon>Eukaryota</taxon>
        <taxon>Metazoa</taxon>
        <taxon>Chordata</taxon>
        <taxon>Craniata</taxon>
        <taxon>Vertebrata</taxon>
        <taxon>Euteleostomi</taxon>
        <taxon>Actinopterygii</taxon>
        <taxon>Neopterygii</taxon>
        <taxon>Teleostei</taxon>
        <taxon>Neoteleostei</taxon>
        <taxon>Acanthomorphata</taxon>
        <taxon>Anabantaria</taxon>
        <taxon>Anabantiformes</taxon>
        <taxon>Channoidei</taxon>
        <taxon>Channidae</taxon>
        <taxon>Channa</taxon>
    </lineage>
</organism>
<reference evidence="7 8" key="1">
    <citation type="submission" date="2019-02" db="EMBL/GenBank/DDBJ databases">
        <title>Opniocepnalus argus genome.</title>
        <authorList>
            <person name="Zhou C."/>
            <person name="Xiao S."/>
        </authorList>
    </citation>
    <scope>NUCLEOTIDE SEQUENCE [LARGE SCALE GENOMIC DNA]</scope>
    <source>
        <strain evidence="7">OARG1902GOOAL</strain>
        <tissue evidence="7">Muscle</tissue>
    </source>
</reference>
<keyword evidence="8" id="KW-1185">Reference proteome</keyword>
<dbReference type="PANTHER" id="PTHR12429">
    <property type="entry name" value="NEURALIZED"/>
    <property type="match status" value="1"/>
</dbReference>